<name>A0A8S9Q1M5_BRACR</name>
<dbReference type="EMBL" id="QGKX02001290">
    <property type="protein sequence ID" value="KAF3536087.1"/>
    <property type="molecule type" value="Genomic_DNA"/>
</dbReference>
<evidence type="ECO:0000313" key="2">
    <source>
        <dbReference type="Proteomes" id="UP000712600"/>
    </source>
</evidence>
<accession>A0A8S9Q1M5</accession>
<dbReference type="PANTHER" id="PTHR21530">
    <property type="entry name" value="PHEROMONE SHUTDOWN PROTEIN"/>
    <property type="match status" value="1"/>
</dbReference>
<dbReference type="Pfam" id="PF01963">
    <property type="entry name" value="TraB_PrgY_gumN"/>
    <property type="match status" value="1"/>
</dbReference>
<proteinExistence type="predicted"/>
<gene>
    <name evidence="1" type="ORF">F2Q69_00019823</name>
</gene>
<sequence length="141" mass="15583">MKLLSNPLTFPFFTSDPLASKPFFKPIKASVQAPPPDFDFRNELASDSRAAIASTFPELLDLADNGTLILVQKQSFGPTPAWRKEFVEPESIWLVGTSHISQESAAHVERVVRTVKPDNVAVELCQLGLCTLLVSEKKTRT</sequence>
<protein>
    <recommendedName>
        <fullName evidence="3">TraB domain-containing protein</fullName>
    </recommendedName>
</protein>
<dbReference type="InterPro" id="IPR002816">
    <property type="entry name" value="TraB/PrgY/GumN_fam"/>
</dbReference>
<evidence type="ECO:0000313" key="1">
    <source>
        <dbReference type="EMBL" id="KAF3536087.1"/>
    </source>
</evidence>
<dbReference type="AlphaFoldDB" id="A0A8S9Q1M5"/>
<reference evidence="1" key="1">
    <citation type="submission" date="2019-12" db="EMBL/GenBank/DDBJ databases">
        <title>Genome sequencing and annotation of Brassica cretica.</title>
        <authorList>
            <person name="Studholme D.J."/>
            <person name="Sarris P."/>
        </authorList>
    </citation>
    <scope>NUCLEOTIDE SEQUENCE</scope>
    <source>
        <strain evidence="1">PFS-109/04</strain>
        <tissue evidence="1">Leaf</tissue>
    </source>
</reference>
<dbReference type="PANTHER" id="PTHR21530:SF0">
    <property type="entry name" value="TRAB FAMILY PROTEIN"/>
    <property type="match status" value="1"/>
</dbReference>
<dbReference type="Proteomes" id="UP000712600">
    <property type="component" value="Unassembled WGS sequence"/>
</dbReference>
<evidence type="ECO:0008006" key="3">
    <source>
        <dbReference type="Google" id="ProtNLM"/>
    </source>
</evidence>
<comment type="caution">
    <text evidence="1">The sequence shown here is derived from an EMBL/GenBank/DDBJ whole genome shotgun (WGS) entry which is preliminary data.</text>
</comment>
<dbReference type="InterPro" id="IPR046345">
    <property type="entry name" value="TraB_PrgY-like"/>
</dbReference>
<organism evidence="1 2">
    <name type="scientific">Brassica cretica</name>
    <name type="common">Mustard</name>
    <dbReference type="NCBI Taxonomy" id="69181"/>
    <lineage>
        <taxon>Eukaryota</taxon>
        <taxon>Viridiplantae</taxon>
        <taxon>Streptophyta</taxon>
        <taxon>Embryophyta</taxon>
        <taxon>Tracheophyta</taxon>
        <taxon>Spermatophyta</taxon>
        <taxon>Magnoliopsida</taxon>
        <taxon>eudicotyledons</taxon>
        <taxon>Gunneridae</taxon>
        <taxon>Pentapetalae</taxon>
        <taxon>rosids</taxon>
        <taxon>malvids</taxon>
        <taxon>Brassicales</taxon>
        <taxon>Brassicaceae</taxon>
        <taxon>Brassiceae</taxon>
        <taxon>Brassica</taxon>
    </lineage>
</organism>